<dbReference type="SMART" id="SM00456">
    <property type="entry name" value="WW"/>
    <property type="match status" value="1"/>
</dbReference>
<dbReference type="InterPro" id="IPR036020">
    <property type="entry name" value="WW_dom_sf"/>
</dbReference>
<evidence type="ECO:0000256" key="7">
    <source>
        <dbReference type="SAM" id="MobiDB-lite"/>
    </source>
</evidence>
<feature type="domain" description="PH" evidence="8">
    <location>
        <begin position="1017"/>
        <end position="1120"/>
    </location>
</feature>
<evidence type="ECO:0000259" key="8">
    <source>
        <dbReference type="PROSITE" id="PS50003"/>
    </source>
</evidence>
<dbReference type="GO" id="GO:0016020">
    <property type="term" value="C:membrane"/>
    <property type="evidence" value="ECO:0007669"/>
    <property type="project" value="TreeGrafter"/>
</dbReference>
<evidence type="ECO:0000313" key="11">
    <source>
        <dbReference type="EMBL" id="EGB08691.1"/>
    </source>
</evidence>
<dbReference type="PANTHER" id="PTHR13140:SF845">
    <property type="entry name" value="MYOSIN-LIKE PROTEIN"/>
    <property type="match status" value="1"/>
</dbReference>
<dbReference type="GO" id="GO:0007015">
    <property type="term" value="P:actin filament organization"/>
    <property type="evidence" value="ECO:0007669"/>
    <property type="project" value="TreeGrafter"/>
</dbReference>
<name>F0Y8M5_AURAN</name>
<dbReference type="GO" id="GO:0005524">
    <property type="term" value="F:ATP binding"/>
    <property type="evidence" value="ECO:0007669"/>
    <property type="project" value="UniProtKB-UniRule"/>
</dbReference>
<feature type="binding site" evidence="6">
    <location>
        <begin position="164"/>
        <end position="171"/>
    </location>
    <ligand>
        <name>ATP</name>
        <dbReference type="ChEBI" id="CHEBI:30616"/>
    </ligand>
</feature>
<dbReference type="EMBL" id="GL833127">
    <property type="protein sequence ID" value="EGB08691.1"/>
    <property type="molecule type" value="Genomic_DNA"/>
</dbReference>
<keyword evidence="4 6" id="KW-0505">Motor protein</keyword>
<dbReference type="InterPro" id="IPR036961">
    <property type="entry name" value="Kinesin_motor_dom_sf"/>
</dbReference>
<dbReference type="Gene3D" id="1.10.10.820">
    <property type="match status" value="1"/>
</dbReference>
<dbReference type="Gene3D" id="1.20.58.530">
    <property type="match status" value="1"/>
</dbReference>
<dbReference type="PANTHER" id="PTHR13140">
    <property type="entry name" value="MYOSIN"/>
    <property type="match status" value="1"/>
</dbReference>
<dbReference type="InterPro" id="IPR027417">
    <property type="entry name" value="P-loop_NTPase"/>
</dbReference>
<evidence type="ECO:0000259" key="9">
    <source>
        <dbReference type="PROSITE" id="PS50020"/>
    </source>
</evidence>
<feature type="region of interest" description="Actin-binding" evidence="6">
    <location>
        <begin position="667"/>
        <end position="689"/>
    </location>
</feature>
<dbReference type="SUPFAM" id="SSF51045">
    <property type="entry name" value="WW domain"/>
    <property type="match status" value="1"/>
</dbReference>
<sequence length="1294" mass="138022">MTMRRSVSQKLMSAPAVAPGERLWVPRDGAWVRGEVLAQANTLVTLELEDGAEHELDLGFGELHRANGPGGGVGGSYDDATAMRHLNEPELLHTLRARYLADEAYTRVGTVLVAVNPLKAIPQPRMRAYADAAFGSGAPHPYDLAELCFQRLKSGAPQALVVAGESGAGKTETSKIVLAYLAWRGGGDDAGASLSEALDAVAPALEAFGNAATSRNPNSSRFGKFLKLYFDGDGRLRGGGLETYLLEVARVAPGESNYHALYTLRRLKGMTPLGECRVLPGGFAYSDKAPRDKAVNAALELLIQGDALCRIQPLVWVVLTKLQNSLARSHRRDASAVWRVCAAVVHLGDVLVFGEDRGQIDQHPGCPFELFARNLGFDAHFGDEVARSLAETVVRTRGESFCRALTPAQTQLAVQALARHLYGRLFDALVAACDERLRRDAAGGNPVGVLDVFGFEAFEVNGFETLLINYANEALQQHFCDAVFAAELRLFEAEGLERPDVPAPPDSGATLEFLVAARPPGVLRLLDAACATATGDGAKDDAKFLASVHRDLARHPLCRIQPLVWVVLTKLQNSLSRSNRRHPGAARTHPKDLRRRFTVRHYAAHVAYDVCGGPGAWTKGNVDGVDADFLDLAKEGAQLPFAKALLLPPPKTSRKKPTVASTFVKSMQALHATLKACDCGFIRCVKPAPSMRAGDFDAAAACCQLRALGLLAACEVLKVGLPTRVPYGDVVAKLPGDAAALFAGRPRETLVACALVAFEVDAASYFLGATKIFFPASALADVQRVLDFDASDPAAARGVAERLERARAAADGARTLADGAAASRDAASEAAGAVRDLLQRSSKKTALTAAALKRLRDSAERRAADAAQWAARRAAVDAASVTAARDAVVAAAAEAAPLLKRGEAARVRAWDALPALEALATRAAAEAAAAATRAARVTEECSLVVPAPPRGWESHFDEHYGLFYYFNTVSGETQWEPPAAPARSSQRSSRTPRGRAPSSDSRVSGRFGADELARLAATRRDGYLMKQGRYTSRWKPRWFVLEDSVLEYYDKRSQSDGGSGARRRAGGEKKVMRLDGGSVCSFTDTENCFCVETGGQRWFLVAPDEADLAAWIAALNAQIAAADDGAGPAAPAPEAARASDAAVYRVAGAAPLPLRARAARDAPLTGARLKPGDLFLASRFVRAGGDTFVRADGGWTAAEGLEPVRGTWRGDRAHYHLFRGALPVQLRKGPTFDAAAADESAIAGERLPVDGAFAHEDDPAAGHDSGATFLKVADGRGWVPLVDPNTKRFLFEEE</sequence>
<keyword evidence="12" id="KW-1185">Reference proteome</keyword>
<dbReference type="Gene3D" id="2.30.29.30">
    <property type="entry name" value="Pleckstrin-homology domain (PH domain)/Phosphotyrosine-binding domain (PTB)"/>
    <property type="match status" value="1"/>
</dbReference>
<dbReference type="RefSeq" id="XP_009036680.1">
    <property type="nucleotide sequence ID" value="XM_009038432.1"/>
</dbReference>
<dbReference type="GeneID" id="20228295"/>
<dbReference type="CDD" id="cd00201">
    <property type="entry name" value="WW"/>
    <property type="match status" value="1"/>
</dbReference>
<dbReference type="PROSITE" id="PS50003">
    <property type="entry name" value="PH_DOMAIN"/>
    <property type="match status" value="1"/>
</dbReference>
<dbReference type="Pfam" id="PF00397">
    <property type="entry name" value="WW"/>
    <property type="match status" value="1"/>
</dbReference>
<feature type="region of interest" description="Disordered" evidence="7">
    <location>
        <begin position="976"/>
        <end position="1004"/>
    </location>
</feature>
<evidence type="ECO:0000256" key="5">
    <source>
        <dbReference type="ARBA" id="ARBA00023203"/>
    </source>
</evidence>
<dbReference type="SMART" id="SM00233">
    <property type="entry name" value="PH"/>
    <property type="match status" value="1"/>
</dbReference>
<dbReference type="SMART" id="SM00242">
    <property type="entry name" value="MYSc"/>
    <property type="match status" value="1"/>
</dbReference>
<dbReference type="InterPro" id="IPR001609">
    <property type="entry name" value="Myosin_head_motor_dom-like"/>
</dbReference>
<evidence type="ECO:0000313" key="12">
    <source>
        <dbReference type="Proteomes" id="UP000002729"/>
    </source>
</evidence>
<keyword evidence="2 6" id="KW-0067">ATP-binding</keyword>
<dbReference type="OrthoDB" id="6108017at2759"/>
<evidence type="ECO:0000256" key="3">
    <source>
        <dbReference type="ARBA" id="ARBA00023123"/>
    </source>
</evidence>
<evidence type="ECO:0000256" key="2">
    <source>
        <dbReference type="ARBA" id="ARBA00022840"/>
    </source>
</evidence>
<dbReference type="CDD" id="cd00124">
    <property type="entry name" value="MYSc"/>
    <property type="match status" value="1"/>
</dbReference>
<keyword evidence="3 6" id="KW-0518">Myosin</keyword>
<dbReference type="GO" id="GO:0051015">
    <property type="term" value="F:actin filament binding"/>
    <property type="evidence" value="ECO:0007669"/>
    <property type="project" value="TreeGrafter"/>
</dbReference>
<dbReference type="PROSITE" id="PS51456">
    <property type="entry name" value="MYOSIN_MOTOR"/>
    <property type="match status" value="1"/>
</dbReference>
<reference evidence="11 12" key="1">
    <citation type="journal article" date="2011" name="Proc. Natl. Acad. Sci. U.S.A.">
        <title>Niche of harmful alga Aureococcus anophagefferens revealed through ecogenomics.</title>
        <authorList>
            <person name="Gobler C.J."/>
            <person name="Berry D.L."/>
            <person name="Dyhrman S.T."/>
            <person name="Wilhelm S.W."/>
            <person name="Salamov A."/>
            <person name="Lobanov A.V."/>
            <person name="Zhang Y."/>
            <person name="Collier J.L."/>
            <person name="Wurch L.L."/>
            <person name="Kustka A.B."/>
            <person name="Dill B.D."/>
            <person name="Shah M."/>
            <person name="VerBerkmoes N.C."/>
            <person name="Kuo A."/>
            <person name="Terry A."/>
            <person name="Pangilinan J."/>
            <person name="Lindquist E.A."/>
            <person name="Lucas S."/>
            <person name="Paulsen I.T."/>
            <person name="Hattenrath-Lehmann T.K."/>
            <person name="Talmage S.C."/>
            <person name="Walker E.A."/>
            <person name="Koch F."/>
            <person name="Burson A.M."/>
            <person name="Marcoval M.A."/>
            <person name="Tang Y.Z."/>
            <person name="Lecleir G.R."/>
            <person name="Coyne K.J."/>
            <person name="Berg G.M."/>
            <person name="Bertrand E.M."/>
            <person name="Saito M.A."/>
            <person name="Gladyshev V.N."/>
            <person name="Grigoriev I.V."/>
        </authorList>
    </citation>
    <scope>NUCLEOTIDE SEQUENCE [LARGE SCALE GENOMIC DNA]</scope>
    <source>
        <strain evidence="12">CCMP 1984</strain>
    </source>
</reference>
<feature type="domain" description="WW" evidence="9">
    <location>
        <begin position="946"/>
        <end position="980"/>
    </location>
</feature>
<proteinExistence type="inferred from homology"/>
<keyword evidence="1 6" id="KW-0547">Nucleotide-binding</keyword>
<dbReference type="Proteomes" id="UP000002729">
    <property type="component" value="Unassembled WGS sequence"/>
</dbReference>
<dbReference type="Pfam" id="PF00063">
    <property type="entry name" value="Myosin_head"/>
    <property type="match status" value="1"/>
</dbReference>
<dbReference type="Gene3D" id="3.40.850.10">
    <property type="entry name" value="Kinesin motor domain"/>
    <property type="match status" value="1"/>
</dbReference>
<dbReference type="GO" id="GO:0005737">
    <property type="term" value="C:cytoplasm"/>
    <property type="evidence" value="ECO:0007669"/>
    <property type="project" value="TreeGrafter"/>
</dbReference>
<accession>F0Y8M5</accession>
<dbReference type="PROSITE" id="PS50020">
    <property type="entry name" value="WW_DOMAIN_2"/>
    <property type="match status" value="1"/>
</dbReference>
<dbReference type="SUPFAM" id="SSF50729">
    <property type="entry name" value="PH domain-like"/>
    <property type="match status" value="1"/>
</dbReference>
<keyword evidence="5 6" id="KW-0009">Actin-binding</keyword>
<evidence type="ECO:0000256" key="6">
    <source>
        <dbReference type="PROSITE-ProRule" id="PRU00782"/>
    </source>
</evidence>
<evidence type="ECO:0008006" key="13">
    <source>
        <dbReference type="Google" id="ProtNLM"/>
    </source>
</evidence>
<dbReference type="Gene3D" id="2.20.70.10">
    <property type="match status" value="1"/>
</dbReference>
<evidence type="ECO:0000259" key="10">
    <source>
        <dbReference type="PROSITE" id="PS51456"/>
    </source>
</evidence>
<evidence type="ECO:0000256" key="1">
    <source>
        <dbReference type="ARBA" id="ARBA00022741"/>
    </source>
</evidence>
<dbReference type="InterPro" id="IPR001849">
    <property type="entry name" value="PH_domain"/>
</dbReference>
<dbReference type="InterPro" id="IPR001202">
    <property type="entry name" value="WW_dom"/>
</dbReference>
<dbReference type="Gene3D" id="1.20.120.720">
    <property type="entry name" value="Myosin VI head, motor domain, U50 subdomain"/>
    <property type="match status" value="1"/>
</dbReference>
<protein>
    <recommendedName>
        <fullName evidence="13">Myosin</fullName>
    </recommendedName>
</protein>
<comment type="similarity">
    <text evidence="6">Belongs to the TRAFAC class myosin-kinesin ATPase superfamily. Myosin family.</text>
</comment>
<dbReference type="eggNOG" id="KOG0160">
    <property type="taxonomic scope" value="Eukaryota"/>
</dbReference>
<feature type="compositionally biased region" description="Low complexity" evidence="7">
    <location>
        <begin position="981"/>
        <end position="991"/>
    </location>
</feature>
<dbReference type="PROSITE" id="PS01159">
    <property type="entry name" value="WW_DOMAIN_1"/>
    <property type="match status" value="1"/>
</dbReference>
<dbReference type="OMA" id="KEHERHE"/>
<dbReference type="CDD" id="cd00821">
    <property type="entry name" value="PH"/>
    <property type="match status" value="1"/>
</dbReference>
<dbReference type="PRINTS" id="PR00193">
    <property type="entry name" value="MYOSINHEAVY"/>
</dbReference>
<evidence type="ECO:0000256" key="4">
    <source>
        <dbReference type="ARBA" id="ARBA00023175"/>
    </source>
</evidence>
<dbReference type="GO" id="GO:0000146">
    <property type="term" value="F:microfilament motor activity"/>
    <property type="evidence" value="ECO:0007669"/>
    <property type="project" value="TreeGrafter"/>
</dbReference>
<feature type="domain" description="Myosin motor" evidence="10">
    <location>
        <begin position="75"/>
        <end position="787"/>
    </location>
</feature>
<dbReference type="SUPFAM" id="SSF52540">
    <property type="entry name" value="P-loop containing nucleoside triphosphate hydrolases"/>
    <property type="match status" value="1"/>
</dbReference>
<gene>
    <name evidence="11" type="ORF">AURANDRAFT_71591</name>
</gene>
<dbReference type="Pfam" id="PF00169">
    <property type="entry name" value="PH"/>
    <property type="match status" value="1"/>
</dbReference>
<organism evidence="12">
    <name type="scientific">Aureococcus anophagefferens</name>
    <name type="common">Harmful bloom alga</name>
    <dbReference type="NCBI Taxonomy" id="44056"/>
    <lineage>
        <taxon>Eukaryota</taxon>
        <taxon>Sar</taxon>
        <taxon>Stramenopiles</taxon>
        <taxon>Ochrophyta</taxon>
        <taxon>Pelagophyceae</taxon>
        <taxon>Pelagomonadales</taxon>
        <taxon>Pelagomonadaceae</taxon>
        <taxon>Aureococcus</taxon>
    </lineage>
</organism>
<dbReference type="GO" id="GO:0016459">
    <property type="term" value="C:myosin complex"/>
    <property type="evidence" value="ECO:0007669"/>
    <property type="project" value="UniProtKB-KW"/>
</dbReference>
<dbReference type="InParanoid" id="F0Y8M5"/>
<dbReference type="KEGG" id="aaf:AURANDRAFT_71591"/>
<dbReference type="InterPro" id="IPR011993">
    <property type="entry name" value="PH-like_dom_sf"/>
</dbReference>